<evidence type="ECO:0000313" key="2">
    <source>
        <dbReference type="Proteomes" id="UP000037505"/>
    </source>
</evidence>
<reference evidence="1 2" key="1">
    <citation type="submission" date="2014-06" db="EMBL/GenBank/DDBJ databases">
        <title>The Genome of the Aflatoxigenic Filamentous Fungus Aspergillus nomius.</title>
        <authorList>
            <person name="Moore M.G."/>
            <person name="Shannon B.M."/>
            <person name="Brian M.M."/>
        </authorList>
    </citation>
    <scope>NUCLEOTIDE SEQUENCE [LARGE SCALE GENOMIC DNA]</scope>
    <source>
        <strain evidence="1 2">NRRL 13137</strain>
    </source>
</reference>
<sequence>MPPTSYPIRLPATQDHGLMEVSGSKRRKTNGFVYPHVPATDIDIFPCETPDDPFSIRLVPCMYILASDPQLTRWLLSANRGISIVDSPSKDGSKADTFRAESITSVDQQNECFVRNHHPTLSSKKRVWVSESGFGEAVWLVDSPITGSEGVYAGGRAIHYYPGDYWEYIPTGILTPRSPGKYNQHFDRYINPRRLLRPTDLDSLRELFPEAVGVEVLIAGFIVVLFEHVQYVHHAYTQIWPLELAGLRVYFDVARYQLTTTPIESGLGVSADVDGQHDTRAGCLGLKLQLQNGSCAITTVTHGFVHCPGDSTPANMMHLFRMMVDKAKKSLMRYLPVKFGESDGPFIVPKGVLTNSPVGRDAWLALNNRKLGTITRTYDQPSYIKPYPAGYSHDLSLISDPALPDLVSPPGYPSITGWADYSAALDGQEVYVVCHQTNVGRWRMIKGNLDSTLFTRAAVLGTGYTWNREDKSQNAFLLWHTGAEYAPADGWSGAPLCLGRPSDTAAKAVVFQNFQRPCLLVSQPEVEKQDAMIKAGFLLPQDIKNSTILSGEIENPNKPFNTLPAANWNLGELESQRRSFSAI</sequence>
<protein>
    <submittedName>
        <fullName evidence="1">Uncharacterized protein</fullName>
    </submittedName>
</protein>
<dbReference type="EMBL" id="JNOM01000323">
    <property type="protein sequence ID" value="KNG82691.1"/>
    <property type="molecule type" value="Genomic_DNA"/>
</dbReference>
<dbReference type="OrthoDB" id="3009558at2759"/>
<organism evidence="1 2">
    <name type="scientific">Aspergillus nomiae NRRL (strain ATCC 15546 / NRRL 13137 / CBS 260.88 / M93)</name>
    <dbReference type="NCBI Taxonomy" id="1509407"/>
    <lineage>
        <taxon>Eukaryota</taxon>
        <taxon>Fungi</taxon>
        <taxon>Dikarya</taxon>
        <taxon>Ascomycota</taxon>
        <taxon>Pezizomycotina</taxon>
        <taxon>Eurotiomycetes</taxon>
        <taxon>Eurotiomycetidae</taxon>
        <taxon>Eurotiales</taxon>
        <taxon>Aspergillaceae</taxon>
        <taxon>Aspergillus</taxon>
        <taxon>Aspergillus subgen. Circumdati</taxon>
    </lineage>
</organism>
<keyword evidence="2" id="KW-1185">Reference proteome</keyword>
<evidence type="ECO:0000313" key="1">
    <source>
        <dbReference type="EMBL" id="KNG82691.1"/>
    </source>
</evidence>
<dbReference type="Proteomes" id="UP000037505">
    <property type="component" value="Unassembled WGS sequence"/>
</dbReference>
<accession>A0A0L1ISY5</accession>
<dbReference type="AlphaFoldDB" id="A0A0L1ISY5"/>
<name>A0A0L1ISY5_ASPN3</name>
<comment type="caution">
    <text evidence="1">The sequence shown here is derived from an EMBL/GenBank/DDBJ whole genome shotgun (WGS) entry which is preliminary data.</text>
</comment>
<gene>
    <name evidence="1" type="ORF">ANOM_009563</name>
</gene>
<dbReference type="GeneID" id="26811367"/>
<dbReference type="RefSeq" id="XP_015403614.1">
    <property type="nucleotide sequence ID" value="XM_015554819.1"/>
</dbReference>
<dbReference type="STRING" id="1509407.A0A0L1ISY5"/>
<proteinExistence type="predicted"/>